<accession>A0AAV4UXJ5</accession>
<keyword evidence="4 7" id="KW-0175">Coiled coil</keyword>
<dbReference type="InterPro" id="IPR032396">
    <property type="entry name" value="SAS-6_N"/>
</dbReference>
<evidence type="ECO:0000256" key="5">
    <source>
        <dbReference type="ARBA" id="ARBA00023212"/>
    </source>
</evidence>
<evidence type="ECO:0000256" key="7">
    <source>
        <dbReference type="SAM" id="Coils"/>
    </source>
</evidence>
<keyword evidence="5" id="KW-0206">Cytoskeleton</keyword>
<reference evidence="10 11" key="1">
    <citation type="submission" date="2021-06" db="EMBL/GenBank/DDBJ databases">
        <title>Caerostris darwini draft genome.</title>
        <authorList>
            <person name="Kono N."/>
            <person name="Arakawa K."/>
        </authorList>
    </citation>
    <scope>NUCLEOTIDE SEQUENCE [LARGE SCALE GENOMIC DNA]</scope>
</reference>
<feature type="domain" description="SAS-6 coiled-coil" evidence="9">
    <location>
        <begin position="128"/>
        <end position="157"/>
    </location>
</feature>
<dbReference type="EMBL" id="BPLQ01012117">
    <property type="protein sequence ID" value="GIY62680.1"/>
    <property type="molecule type" value="Genomic_DNA"/>
</dbReference>
<protein>
    <recommendedName>
        <fullName evidence="2">Spindle assembly abnormal protein 6 homolog</fullName>
    </recommendedName>
</protein>
<evidence type="ECO:0000256" key="2">
    <source>
        <dbReference type="ARBA" id="ARBA00020407"/>
    </source>
</evidence>
<organism evidence="10 11">
    <name type="scientific">Caerostris darwini</name>
    <dbReference type="NCBI Taxonomy" id="1538125"/>
    <lineage>
        <taxon>Eukaryota</taxon>
        <taxon>Metazoa</taxon>
        <taxon>Ecdysozoa</taxon>
        <taxon>Arthropoda</taxon>
        <taxon>Chelicerata</taxon>
        <taxon>Arachnida</taxon>
        <taxon>Araneae</taxon>
        <taxon>Araneomorphae</taxon>
        <taxon>Entelegynae</taxon>
        <taxon>Araneoidea</taxon>
        <taxon>Araneidae</taxon>
        <taxon>Caerostris</taxon>
    </lineage>
</organism>
<evidence type="ECO:0000256" key="1">
    <source>
        <dbReference type="ARBA" id="ARBA00004300"/>
    </source>
</evidence>
<evidence type="ECO:0000313" key="10">
    <source>
        <dbReference type="EMBL" id="GIY62680.1"/>
    </source>
</evidence>
<dbReference type="PANTHER" id="PTHR44281">
    <property type="entry name" value="SPINDLE ASSEMBLY ABNORMAL PROTEIN 6 HOMOLOG"/>
    <property type="match status" value="1"/>
</dbReference>
<keyword evidence="6" id="KW-0131">Cell cycle</keyword>
<comment type="caution">
    <text evidence="10">The sequence shown here is derived from an EMBL/GenBank/DDBJ whole genome shotgun (WGS) entry which is preliminary data.</text>
</comment>
<evidence type="ECO:0000256" key="3">
    <source>
        <dbReference type="ARBA" id="ARBA00022490"/>
    </source>
</evidence>
<dbReference type="InterPro" id="IPR041513">
    <property type="entry name" value="SAS6_CC"/>
</dbReference>
<proteinExistence type="predicted"/>
<dbReference type="Pfam" id="PF18594">
    <property type="entry name" value="Sas6_CC"/>
    <property type="match status" value="1"/>
</dbReference>
<dbReference type="GO" id="GO:0005813">
    <property type="term" value="C:centrosome"/>
    <property type="evidence" value="ECO:0007669"/>
    <property type="project" value="UniProtKB-SubCell"/>
</dbReference>
<evidence type="ECO:0000259" key="9">
    <source>
        <dbReference type="Pfam" id="PF18594"/>
    </source>
</evidence>
<dbReference type="SUPFAM" id="SSF57997">
    <property type="entry name" value="Tropomyosin"/>
    <property type="match status" value="1"/>
</dbReference>
<sequence length="575" mass="66674">MEKGKLFSKSWNGRKLPNALHRQELLITLTDNNDPFFLYQLQLSEEDFQMLKNSQSLLVDFLAFPQKFIDLIEVCLSEENKAHPKFLLMFSINEKVGSLTSSSELDVVETNPFKHLTHLSLKFVPATDSSIKQYLSMCFKNLKEENRQLHNRLTQSEHDFKEQLSSSRMALEQKIQELEVVRKELSVELSMKESKYARELQEEREKFHYKQREEEAKLEKEIKDKEESYRREIQQLEARVSCLNTLNKELQDKNHKQENSIRELKSDVQTLEEETKRNKEILRNCKAENESLQNDIGEKRMRLVHQKNTIEELEKDVSFKKQQIGQLEQMLNHHQKQEKTVEKELEELSSKYQKNMKRYEQLEEDITKANEVIDKLQREIQSGHEKLKQKNFLLSKQELSASEKDKIIQMLQKEVKDTKIDLKRKSNEGKLLSDSVTTLEEKISNFEKELKARDGVIKYLNRQLTDRCILPQYIPPSNLMISPSQNSAGTQVVKATTSGGAGDALHSDKSKSIPSRSNLYCKDKNASPADTNVIAPNFEIDSAALSAAFGSEQILKHSTAKKSIGGRNKIALRKK</sequence>
<evidence type="ECO:0000259" key="8">
    <source>
        <dbReference type="Pfam" id="PF16531"/>
    </source>
</evidence>
<evidence type="ECO:0000256" key="6">
    <source>
        <dbReference type="ARBA" id="ARBA00023306"/>
    </source>
</evidence>
<feature type="domain" description="Spindle assembly abnormal protein 6 N-terminal" evidence="8">
    <location>
        <begin position="21"/>
        <end position="123"/>
    </location>
</feature>
<dbReference type="Gene3D" id="2.170.210.20">
    <property type="entry name" value="Spindle assembly abnormal protein 6, N-terminal domain"/>
    <property type="match status" value="1"/>
</dbReference>
<dbReference type="Gene3D" id="1.10.287.1490">
    <property type="match status" value="1"/>
</dbReference>
<keyword evidence="11" id="KW-1185">Reference proteome</keyword>
<keyword evidence="3" id="KW-0963">Cytoplasm</keyword>
<gene>
    <name evidence="10" type="primary">SASS6</name>
    <name evidence="10" type="ORF">CDAR_9121</name>
</gene>
<dbReference type="GO" id="GO:0005814">
    <property type="term" value="C:centriole"/>
    <property type="evidence" value="ECO:0007669"/>
    <property type="project" value="TreeGrafter"/>
</dbReference>
<evidence type="ECO:0000313" key="11">
    <source>
        <dbReference type="Proteomes" id="UP001054837"/>
    </source>
</evidence>
<comment type="subcellular location">
    <subcellularLocation>
        <location evidence="1">Cytoplasm</location>
        <location evidence="1">Cytoskeleton</location>
        <location evidence="1">Microtubule organizing center</location>
        <location evidence="1">Centrosome</location>
    </subcellularLocation>
</comment>
<dbReference type="Pfam" id="PF16531">
    <property type="entry name" value="SAS-6_N"/>
    <property type="match status" value="1"/>
</dbReference>
<dbReference type="InterPro" id="IPR038558">
    <property type="entry name" value="SAS-6_N_sf"/>
</dbReference>
<dbReference type="CDD" id="cd10142">
    <property type="entry name" value="HD_SAS6_N"/>
    <property type="match status" value="1"/>
</dbReference>
<dbReference type="Proteomes" id="UP001054837">
    <property type="component" value="Unassembled WGS sequence"/>
</dbReference>
<dbReference type="PANTHER" id="PTHR44281:SF2">
    <property type="entry name" value="SPINDLE ASSEMBLY ABNORMAL PROTEIN 6 HOMOLOG"/>
    <property type="match status" value="1"/>
</dbReference>
<dbReference type="GO" id="GO:0007099">
    <property type="term" value="P:centriole replication"/>
    <property type="evidence" value="ECO:0007669"/>
    <property type="project" value="TreeGrafter"/>
</dbReference>
<feature type="coiled-coil region" evidence="7">
    <location>
        <begin position="139"/>
        <end position="428"/>
    </location>
</feature>
<dbReference type="AlphaFoldDB" id="A0AAV4UXJ5"/>
<name>A0AAV4UXJ5_9ARAC</name>
<evidence type="ECO:0000256" key="4">
    <source>
        <dbReference type="ARBA" id="ARBA00023054"/>
    </source>
</evidence>